<accession>A0A2M6T128</accession>
<evidence type="ECO:0000259" key="9">
    <source>
        <dbReference type="Pfam" id="PF00482"/>
    </source>
</evidence>
<evidence type="ECO:0000256" key="8">
    <source>
        <dbReference type="SAM" id="Phobius"/>
    </source>
</evidence>
<dbReference type="PANTHER" id="PTHR30012">
    <property type="entry name" value="GENERAL SECRETION PATHWAY PROTEIN"/>
    <property type="match status" value="1"/>
</dbReference>
<feature type="transmembrane region" description="Helical" evidence="8">
    <location>
        <begin position="224"/>
        <end position="242"/>
    </location>
</feature>
<keyword evidence="6 8" id="KW-1133">Transmembrane helix</keyword>
<comment type="subcellular location">
    <subcellularLocation>
        <location evidence="1">Cell inner membrane</location>
        <topology evidence="1">Multi-pass membrane protein</topology>
    </subcellularLocation>
</comment>
<evidence type="ECO:0000256" key="4">
    <source>
        <dbReference type="ARBA" id="ARBA00022519"/>
    </source>
</evidence>
<proteinExistence type="inferred from homology"/>
<evidence type="ECO:0000256" key="2">
    <source>
        <dbReference type="ARBA" id="ARBA00005745"/>
    </source>
</evidence>
<evidence type="ECO:0000256" key="3">
    <source>
        <dbReference type="ARBA" id="ARBA00022475"/>
    </source>
</evidence>
<dbReference type="PANTHER" id="PTHR30012:SF0">
    <property type="entry name" value="TYPE II SECRETION SYSTEM PROTEIN F-RELATED"/>
    <property type="match status" value="1"/>
</dbReference>
<evidence type="ECO:0000256" key="1">
    <source>
        <dbReference type="ARBA" id="ARBA00004429"/>
    </source>
</evidence>
<feature type="domain" description="Type II secretion system protein GspF" evidence="9">
    <location>
        <begin position="274"/>
        <end position="396"/>
    </location>
</feature>
<dbReference type="InterPro" id="IPR018076">
    <property type="entry name" value="T2SS_GspF_dom"/>
</dbReference>
<comment type="caution">
    <text evidence="10">The sequence shown here is derived from an EMBL/GenBank/DDBJ whole genome shotgun (WGS) entry which is preliminary data.</text>
</comment>
<evidence type="ECO:0000256" key="5">
    <source>
        <dbReference type="ARBA" id="ARBA00022692"/>
    </source>
</evidence>
<gene>
    <name evidence="10" type="ORF">COT34_01385</name>
</gene>
<dbReference type="Pfam" id="PF00482">
    <property type="entry name" value="T2SSF"/>
    <property type="match status" value="2"/>
</dbReference>
<name>A0A2M6T128_9BACT</name>
<dbReference type="Proteomes" id="UP000229390">
    <property type="component" value="Unassembled WGS sequence"/>
</dbReference>
<reference evidence="11" key="1">
    <citation type="submission" date="2017-09" db="EMBL/GenBank/DDBJ databases">
        <title>Depth-based differentiation of microbial function through sediment-hosted aquifers and enrichment of novel symbionts in the deep terrestrial subsurface.</title>
        <authorList>
            <person name="Probst A.J."/>
            <person name="Ladd B."/>
            <person name="Jarett J.K."/>
            <person name="Geller-Mcgrath D.E."/>
            <person name="Sieber C.M.K."/>
            <person name="Emerson J.B."/>
            <person name="Anantharaman K."/>
            <person name="Thomas B.C."/>
            <person name="Malmstrom R."/>
            <person name="Stieglmeier M."/>
            <person name="Klingl A."/>
            <person name="Woyke T."/>
            <person name="Ryan C.M."/>
            <person name="Banfield J.F."/>
        </authorList>
    </citation>
    <scope>NUCLEOTIDE SEQUENCE [LARGE SCALE GENOMIC DNA]</scope>
</reference>
<organism evidence="10 11">
    <name type="scientific">Candidatus Nealsonbacteria bacterium CG08_land_8_20_14_0_20_43_11</name>
    <dbReference type="NCBI Taxonomy" id="1974706"/>
    <lineage>
        <taxon>Bacteria</taxon>
        <taxon>Candidatus Nealsoniibacteriota</taxon>
    </lineage>
</organism>
<dbReference type="PRINTS" id="PR00812">
    <property type="entry name" value="BCTERIALGSPF"/>
</dbReference>
<evidence type="ECO:0000313" key="10">
    <source>
        <dbReference type="EMBL" id="PIS38875.1"/>
    </source>
</evidence>
<dbReference type="EMBL" id="PEYE01000026">
    <property type="protein sequence ID" value="PIS38875.1"/>
    <property type="molecule type" value="Genomic_DNA"/>
</dbReference>
<dbReference type="AlphaFoldDB" id="A0A2M6T128"/>
<evidence type="ECO:0000256" key="7">
    <source>
        <dbReference type="ARBA" id="ARBA00023136"/>
    </source>
</evidence>
<dbReference type="GO" id="GO:0005886">
    <property type="term" value="C:plasma membrane"/>
    <property type="evidence" value="ECO:0007669"/>
    <property type="project" value="UniProtKB-SubCell"/>
</dbReference>
<feature type="transmembrane region" description="Helical" evidence="8">
    <location>
        <begin position="170"/>
        <end position="192"/>
    </location>
</feature>
<evidence type="ECO:0000313" key="11">
    <source>
        <dbReference type="Proteomes" id="UP000229390"/>
    </source>
</evidence>
<evidence type="ECO:0000256" key="6">
    <source>
        <dbReference type="ARBA" id="ARBA00022989"/>
    </source>
</evidence>
<sequence>MPKYFYTAKSFKGEIKSGFLEAKDETELARSLRQEGYVLVSSETQEKEAEKKSLTFSFSSKVSLTEKLLFTRNLQVMIRAGISLPRSLRLLSRQAKNKKFGKILEAIADEISTGKNFSSCLGKYPEIFSEIFVNMVKVGEESGTLDEVLKTLTNQLAREHELSSKVRGAMVYPAVVLTAMLGVGALMLVMVVPKLAETFRDMNVELPASTKLVMALGSFLEKKWWLGILIIVGLAIPLSRFLKTKLGKRMVDIVAFKFPLISPIVIKTNSASTTRTLSSLITAGVPIVSALGIVAGALNNSFFRTAISAAAEQVGKGVKLSEALMPYQNVYPSMVVQMIEVGEETGQTAEILAELADFYEEEVTNATKNLSTVIEPLLMIIIGAAVGFFAISMVQPMYSVLDTI</sequence>
<dbReference type="InterPro" id="IPR042094">
    <property type="entry name" value="T2SS_GspF_sf"/>
</dbReference>
<dbReference type="InterPro" id="IPR003004">
    <property type="entry name" value="GspF/PilC"/>
</dbReference>
<keyword evidence="4" id="KW-0997">Cell inner membrane</keyword>
<keyword evidence="7 8" id="KW-0472">Membrane</keyword>
<dbReference type="Gene3D" id="1.20.81.30">
    <property type="entry name" value="Type II secretion system (T2SS), domain F"/>
    <property type="match status" value="2"/>
</dbReference>
<keyword evidence="3" id="KW-1003">Cell membrane</keyword>
<protein>
    <recommendedName>
        <fullName evidence="9">Type II secretion system protein GspF domain-containing protein</fullName>
    </recommendedName>
</protein>
<feature type="domain" description="Type II secretion system protein GspF" evidence="9">
    <location>
        <begin position="70"/>
        <end position="193"/>
    </location>
</feature>
<keyword evidence="5 8" id="KW-0812">Transmembrane</keyword>
<feature type="transmembrane region" description="Helical" evidence="8">
    <location>
        <begin position="377"/>
        <end position="398"/>
    </location>
</feature>
<dbReference type="FunFam" id="1.20.81.30:FF:000001">
    <property type="entry name" value="Type II secretion system protein F"/>
    <property type="match status" value="2"/>
</dbReference>
<comment type="similarity">
    <text evidence="2">Belongs to the GSP F family.</text>
</comment>
<feature type="transmembrane region" description="Helical" evidence="8">
    <location>
        <begin position="278"/>
        <end position="298"/>
    </location>
</feature>